<dbReference type="EMBL" id="CM018043">
    <property type="protein sequence ID" value="KAA8531256.1"/>
    <property type="molecule type" value="Genomic_DNA"/>
</dbReference>
<feature type="region of interest" description="Disordered" evidence="1">
    <location>
        <begin position="107"/>
        <end position="128"/>
    </location>
</feature>
<name>A0A5J5ANI5_9ASTE</name>
<organism evidence="2 3">
    <name type="scientific">Nyssa sinensis</name>
    <dbReference type="NCBI Taxonomy" id="561372"/>
    <lineage>
        <taxon>Eukaryota</taxon>
        <taxon>Viridiplantae</taxon>
        <taxon>Streptophyta</taxon>
        <taxon>Embryophyta</taxon>
        <taxon>Tracheophyta</taxon>
        <taxon>Spermatophyta</taxon>
        <taxon>Magnoliopsida</taxon>
        <taxon>eudicotyledons</taxon>
        <taxon>Gunneridae</taxon>
        <taxon>Pentapetalae</taxon>
        <taxon>asterids</taxon>
        <taxon>Cornales</taxon>
        <taxon>Nyssaceae</taxon>
        <taxon>Nyssa</taxon>
    </lineage>
</organism>
<dbReference type="OrthoDB" id="1925472at2759"/>
<evidence type="ECO:0000256" key="1">
    <source>
        <dbReference type="SAM" id="MobiDB-lite"/>
    </source>
</evidence>
<dbReference type="AlphaFoldDB" id="A0A5J5ANI5"/>
<accession>A0A5J5ANI5</accession>
<evidence type="ECO:0000313" key="2">
    <source>
        <dbReference type="EMBL" id="KAA8531256.1"/>
    </source>
</evidence>
<dbReference type="Proteomes" id="UP000325577">
    <property type="component" value="Linkage Group LG2"/>
</dbReference>
<reference evidence="2 3" key="1">
    <citation type="submission" date="2019-09" db="EMBL/GenBank/DDBJ databases">
        <title>A chromosome-level genome assembly of the Chinese tupelo Nyssa sinensis.</title>
        <authorList>
            <person name="Yang X."/>
            <person name="Kang M."/>
            <person name="Yang Y."/>
            <person name="Xiong H."/>
            <person name="Wang M."/>
            <person name="Zhang Z."/>
            <person name="Wang Z."/>
            <person name="Wu H."/>
            <person name="Ma T."/>
            <person name="Liu J."/>
            <person name="Xi Z."/>
        </authorList>
    </citation>
    <scope>NUCLEOTIDE SEQUENCE [LARGE SCALE GENOMIC DNA]</scope>
    <source>
        <strain evidence="2">J267</strain>
        <tissue evidence="2">Leaf</tissue>
    </source>
</reference>
<protein>
    <submittedName>
        <fullName evidence="2">Uncharacterized protein</fullName>
    </submittedName>
</protein>
<dbReference type="PANTHER" id="PTHR36794:SF1">
    <property type="entry name" value="TRANSMEMBRANE PROTEIN"/>
    <property type="match status" value="1"/>
</dbReference>
<evidence type="ECO:0000313" key="3">
    <source>
        <dbReference type="Proteomes" id="UP000325577"/>
    </source>
</evidence>
<proteinExistence type="predicted"/>
<sequence>MLDNLEVESSSSGKPDGYWVAVRCRRSSSSNSIECKQSHFVARWHIGKSALIRAAVGEAVAATGFKRVLSAHLRHLTAASQRWRKLRKTEDRVRVLQERLRKLVEAEESASTAAAIDKAPPCSDKPTK</sequence>
<keyword evidence="3" id="KW-1185">Reference proteome</keyword>
<dbReference type="PANTHER" id="PTHR36794">
    <property type="entry name" value="TRANSMEMBRANE PROTEIN"/>
    <property type="match status" value="1"/>
</dbReference>
<gene>
    <name evidence="2" type="ORF">F0562_005965</name>
</gene>